<organism evidence="1 2">
    <name type="scientific">Clathrospora elynae</name>
    <dbReference type="NCBI Taxonomy" id="706981"/>
    <lineage>
        <taxon>Eukaryota</taxon>
        <taxon>Fungi</taxon>
        <taxon>Dikarya</taxon>
        <taxon>Ascomycota</taxon>
        <taxon>Pezizomycotina</taxon>
        <taxon>Dothideomycetes</taxon>
        <taxon>Pleosporomycetidae</taxon>
        <taxon>Pleosporales</taxon>
        <taxon>Diademaceae</taxon>
        <taxon>Clathrospora</taxon>
    </lineage>
</organism>
<dbReference type="EMBL" id="ML976081">
    <property type="protein sequence ID" value="KAF1939465.1"/>
    <property type="molecule type" value="Genomic_DNA"/>
</dbReference>
<dbReference type="Proteomes" id="UP000800038">
    <property type="component" value="Unassembled WGS sequence"/>
</dbReference>
<gene>
    <name evidence="1" type="ORF">EJ02DRAFT_497113</name>
</gene>
<dbReference type="OrthoDB" id="4160379at2759"/>
<keyword evidence="2" id="KW-1185">Reference proteome</keyword>
<accession>A0A6A5SFP3</accession>
<dbReference type="AlphaFoldDB" id="A0A6A5SFP3"/>
<evidence type="ECO:0000313" key="1">
    <source>
        <dbReference type="EMBL" id="KAF1939465.1"/>
    </source>
</evidence>
<proteinExistence type="predicted"/>
<evidence type="ECO:0000313" key="2">
    <source>
        <dbReference type="Proteomes" id="UP000800038"/>
    </source>
</evidence>
<protein>
    <submittedName>
        <fullName evidence="1">Uncharacterized protein</fullName>
    </submittedName>
</protein>
<name>A0A6A5SFP3_9PLEO</name>
<sequence>MKRKTSTWLREHGVSGLMLQSWDRNGAYGYWIVEVDRSASASSPGDMALNTNWMRRTGWAETFAGADRKLLVQLAQIPHECRLSYLVTALDRVFDRCEDTARHTDVSIRCLLRSSYPDRTYKAPYELVGRKATTEGYRRLFKKAVCFCVRFWRLDSNARQKHLKRSPTYAQNQSFRELWCDDAWAAMPRVQEAEPHRREPSPEPVSPFDAAWLSEDCFDDIGSTYIDSSDEELEELQEVPYTLLESRNRKQQDRTRLSLNRCWLSKVSLNLSHERGDVQSPDAMTRAEWPVALEDPLFRFVDFFPRKNMRMGSHHPTHLH</sequence>
<reference evidence="1" key="1">
    <citation type="journal article" date="2020" name="Stud. Mycol.">
        <title>101 Dothideomycetes genomes: a test case for predicting lifestyles and emergence of pathogens.</title>
        <authorList>
            <person name="Haridas S."/>
            <person name="Albert R."/>
            <person name="Binder M."/>
            <person name="Bloem J."/>
            <person name="Labutti K."/>
            <person name="Salamov A."/>
            <person name="Andreopoulos B."/>
            <person name="Baker S."/>
            <person name="Barry K."/>
            <person name="Bills G."/>
            <person name="Bluhm B."/>
            <person name="Cannon C."/>
            <person name="Castanera R."/>
            <person name="Culley D."/>
            <person name="Daum C."/>
            <person name="Ezra D."/>
            <person name="Gonzalez J."/>
            <person name="Henrissat B."/>
            <person name="Kuo A."/>
            <person name="Liang C."/>
            <person name="Lipzen A."/>
            <person name="Lutzoni F."/>
            <person name="Magnuson J."/>
            <person name="Mondo S."/>
            <person name="Nolan M."/>
            <person name="Ohm R."/>
            <person name="Pangilinan J."/>
            <person name="Park H.-J."/>
            <person name="Ramirez L."/>
            <person name="Alfaro M."/>
            <person name="Sun H."/>
            <person name="Tritt A."/>
            <person name="Yoshinaga Y."/>
            <person name="Zwiers L.-H."/>
            <person name="Turgeon B."/>
            <person name="Goodwin S."/>
            <person name="Spatafora J."/>
            <person name="Crous P."/>
            <person name="Grigoriev I."/>
        </authorList>
    </citation>
    <scope>NUCLEOTIDE SEQUENCE</scope>
    <source>
        <strain evidence="1">CBS 161.51</strain>
    </source>
</reference>